<sequence>MSFTAPTLPLDVYGEANNRLGRVEAEDNVTIVFAVESGSRAWGFPSPDSDNDVRFFYVRPLSHYLGLSTPRDVIERPIEGVWDLNGWDLRKALDLLVKGNATVAEWLSSPLIYREHGPLPYKLRDLIKRNSSPEASARHYFGLTRQCYQGEISNRPSAEVVAQAERDGVAIKGYTTVNLKKYLYAIRGACAITWIQRYGEVPPMTLPQLLSHDIIPNIARDEVAKLLTRKATMGEVGHGTRIPALDSYIESSIGWVKDKGFDRLPPNEAFMREANQLLLDALGVG</sequence>
<reference evidence="1 2" key="2">
    <citation type="submission" date="2018-09" db="EMBL/GenBank/DDBJ databases">
        <title>Giant CbK-like Caulobacter bacteriophages have genetically divergent genomes.</title>
        <authorList>
            <person name="Wilson K."/>
            <person name="Ely B."/>
        </authorList>
    </citation>
    <scope>NUCLEOTIDE SEQUENCE [LARGE SCALE GENOMIC DNA]</scope>
</reference>
<organism evidence="1 2">
    <name type="scientific">Caulobacter phage CcrPW</name>
    <dbReference type="NCBI Taxonomy" id="2283271"/>
    <lineage>
        <taxon>Viruses</taxon>
        <taxon>Duplodnaviria</taxon>
        <taxon>Heunggongvirae</taxon>
        <taxon>Uroviricota</taxon>
        <taxon>Caudoviricetes</taxon>
        <taxon>Jeanschmidtviridae</taxon>
        <taxon>Colossusvirus</taxon>
        <taxon>Colossusvirus PW</taxon>
    </lineage>
</organism>
<proteinExistence type="predicted"/>
<accession>A0A385EDC9</accession>
<keyword evidence="2" id="KW-1185">Reference proteome</keyword>
<dbReference type="Pfam" id="PF10127">
    <property type="entry name" value="RlaP"/>
    <property type="match status" value="1"/>
</dbReference>
<dbReference type="PANTHER" id="PTHR34817:SF2">
    <property type="entry name" value="NUCLEOTIDYLTRANSFERASE"/>
    <property type="match status" value="1"/>
</dbReference>
<evidence type="ECO:0008006" key="3">
    <source>
        <dbReference type="Google" id="ProtNLM"/>
    </source>
</evidence>
<evidence type="ECO:0000313" key="1">
    <source>
        <dbReference type="EMBL" id="AXQ68719.1"/>
    </source>
</evidence>
<evidence type="ECO:0000313" key="2">
    <source>
        <dbReference type="Proteomes" id="UP000259026"/>
    </source>
</evidence>
<dbReference type="InterPro" id="IPR018775">
    <property type="entry name" value="RlaP"/>
</dbReference>
<protein>
    <recommendedName>
        <fullName evidence="3">Nucleotidyltransferase</fullName>
    </recommendedName>
</protein>
<name>A0A385EDC9_9CAUD</name>
<dbReference type="Proteomes" id="UP000259026">
    <property type="component" value="Segment"/>
</dbReference>
<dbReference type="EMBL" id="MH588545">
    <property type="protein sequence ID" value="AXQ68719.1"/>
    <property type="molecule type" value="Genomic_DNA"/>
</dbReference>
<reference evidence="2" key="1">
    <citation type="submission" date="2018-07" db="EMBL/GenBank/DDBJ databases">
        <title>Giant CbK-like Caulobacter bacteriophages have genetically divergent genomes.</title>
        <authorList>
            <person name="Wilson K.M."/>
            <person name="Ely B."/>
        </authorList>
    </citation>
    <scope>NUCLEOTIDE SEQUENCE [LARGE SCALE GENOMIC DNA]</scope>
</reference>
<dbReference type="PANTHER" id="PTHR34817">
    <property type="entry name" value="NUCLEOTIDYLTRANSFERASE"/>
    <property type="match status" value="1"/>
</dbReference>
<gene>
    <name evidence="1" type="ORF">CcrPW_gp180c</name>
</gene>